<dbReference type="Proteomes" id="UP000290289">
    <property type="component" value="Chromosome 7"/>
</dbReference>
<keyword evidence="3" id="KW-1185">Reference proteome</keyword>
<proteinExistence type="predicted"/>
<accession>A0A498JGP3</accession>
<feature type="region of interest" description="Disordered" evidence="1">
    <location>
        <begin position="1"/>
        <end position="40"/>
    </location>
</feature>
<evidence type="ECO:0000313" key="2">
    <source>
        <dbReference type="EMBL" id="RXH92973.1"/>
    </source>
</evidence>
<name>A0A498JGP3_MALDO</name>
<gene>
    <name evidence="2" type="ORF">DVH24_011997</name>
</gene>
<feature type="compositionally biased region" description="Low complexity" evidence="1">
    <location>
        <begin position="13"/>
        <end position="40"/>
    </location>
</feature>
<dbReference type="EMBL" id="RDQH01000333">
    <property type="protein sequence ID" value="RXH92973.1"/>
    <property type="molecule type" value="Genomic_DNA"/>
</dbReference>
<feature type="compositionally biased region" description="Polar residues" evidence="1">
    <location>
        <begin position="1"/>
        <end position="12"/>
    </location>
</feature>
<evidence type="ECO:0000256" key="1">
    <source>
        <dbReference type="SAM" id="MobiDB-lite"/>
    </source>
</evidence>
<evidence type="ECO:0000313" key="3">
    <source>
        <dbReference type="Proteomes" id="UP000290289"/>
    </source>
</evidence>
<sequence length="150" mass="16082">MSNQQNPLTLAISSSHTSPLYSHSRPSPSQLRRSSASSSSFPATCDLSHISLTPSHSQSLTPVTRDPRATHDFLSPFRVSSLDPQIPSFARGVSVDVGKFGLLGKLGLLGSVYQCGEIKAVWEIGAVGEIRVIGEIGAVGEYWEKKRTCA</sequence>
<protein>
    <submittedName>
        <fullName evidence="2">Uncharacterized protein</fullName>
    </submittedName>
</protein>
<comment type="caution">
    <text evidence="2">The sequence shown here is derived from an EMBL/GenBank/DDBJ whole genome shotgun (WGS) entry which is preliminary data.</text>
</comment>
<reference evidence="2 3" key="1">
    <citation type="submission" date="2018-10" db="EMBL/GenBank/DDBJ databases">
        <title>A high-quality apple genome assembly.</title>
        <authorList>
            <person name="Hu J."/>
        </authorList>
    </citation>
    <scope>NUCLEOTIDE SEQUENCE [LARGE SCALE GENOMIC DNA]</scope>
    <source>
        <strain evidence="3">cv. HFTH1</strain>
        <tissue evidence="2">Young leaf</tissue>
    </source>
</reference>
<organism evidence="2 3">
    <name type="scientific">Malus domestica</name>
    <name type="common">Apple</name>
    <name type="synonym">Pyrus malus</name>
    <dbReference type="NCBI Taxonomy" id="3750"/>
    <lineage>
        <taxon>Eukaryota</taxon>
        <taxon>Viridiplantae</taxon>
        <taxon>Streptophyta</taxon>
        <taxon>Embryophyta</taxon>
        <taxon>Tracheophyta</taxon>
        <taxon>Spermatophyta</taxon>
        <taxon>Magnoliopsida</taxon>
        <taxon>eudicotyledons</taxon>
        <taxon>Gunneridae</taxon>
        <taxon>Pentapetalae</taxon>
        <taxon>rosids</taxon>
        <taxon>fabids</taxon>
        <taxon>Rosales</taxon>
        <taxon>Rosaceae</taxon>
        <taxon>Amygdaloideae</taxon>
        <taxon>Maleae</taxon>
        <taxon>Malus</taxon>
    </lineage>
</organism>
<dbReference type="AlphaFoldDB" id="A0A498JGP3"/>